<sequence length="394" mass="41924">MAVLPLVLAATALFEPLGAAAPLTQPVRPPLSPAAEAAAAARAEDDECLGPLPGASDDVVALQLVTAAAKARDEQCQEGSFQMTFGEDAGTFAVPGNTDAGTLVHFPCKFGDTMFPHGQLTFECRADGWHYKSLNCSMCPATSLPVATGSLTGSFDLPSSLKVGEKAELTCKGMRAGQDVYRYGVVSFGCQKDGGWAFEEENCAVCWHGHMSLTYGDDLGVFPLPLATVDGEEIEHPCEFKREKFPYGSVKFACRAGEWTYAGDTCAVCVATNLTVEHGGHRGTYELPRASGTGTKMQKPCAFGGTTYQWGAVDFECREGGWVVFNDTCAACAMTKFRVTHGEDEGMFELPRAATDGEVHDEACVFGEKSYASGVVRFACEAGKWNLKTVTCAA</sequence>
<gene>
    <name evidence="2" type="ORF">PBAH0796_LOCUS33469</name>
</gene>
<accession>A0A7S0BDA4</accession>
<evidence type="ECO:0008006" key="3">
    <source>
        <dbReference type="Google" id="ProtNLM"/>
    </source>
</evidence>
<dbReference type="EMBL" id="HBEG01054922">
    <property type="protein sequence ID" value="CAD8390254.1"/>
    <property type="molecule type" value="Transcribed_RNA"/>
</dbReference>
<organism evidence="2">
    <name type="scientific">Pyrodinium bahamense</name>
    <dbReference type="NCBI Taxonomy" id="73915"/>
    <lineage>
        <taxon>Eukaryota</taxon>
        <taxon>Sar</taxon>
        <taxon>Alveolata</taxon>
        <taxon>Dinophyceae</taxon>
        <taxon>Gonyaulacales</taxon>
        <taxon>Pyrocystaceae</taxon>
        <taxon>Pyrodinium</taxon>
    </lineage>
</organism>
<proteinExistence type="predicted"/>
<protein>
    <recommendedName>
        <fullName evidence="3">Sushi domain-containing protein</fullName>
    </recommendedName>
</protein>
<name>A0A7S0BDA4_9DINO</name>
<feature type="chain" id="PRO_5031293887" description="Sushi domain-containing protein" evidence="1">
    <location>
        <begin position="21"/>
        <end position="394"/>
    </location>
</feature>
<evidence type="ECO:0000256" key="1">
    <source>
        <dbReference type="SAM" id="SignalP"/>
    </source>
</evidence>
<dbReference type="AlphaFoldDB" id="A0A7S0BDA4"/>
<reference evidence="2" key="1">
    <citation type="submission" date="2021-01" db="EMBL/GenBank/DDBJ databases">
        <authorList>
            <person name="Corre E."/>
            <person name="Pelletier E."/>
            <person name="Niang G."/>
            <person name="Scheremetjew M."/>
            <person name="Finn R."/>
            <person name="Kale V."/>
            <person name="Holt S."/>
            <person name="Cochrane G."/>
            <person name="Meng A."/>
            <person name="Brown T."/>
            <person name="Cohen L."/>
        </authorList>
    </citation>
    <scope>NUCLEOTIDE SEQUENCE</scope>
    <source>
        <strain evidence="2">Pbaha01</strain>
    </source>
</reference>
<keyword evidence="1" id="KW-0732">Signal</keyword>
<evidence type="ECO:0000313" key="2">
    <source>
        <dbReference type="EMBL" id="CAD8390254.1"/>
    </source>
</evidence>
<feature type="signal peptide" evidence="1">
    <location>
        <begin position="1"/>
        <end position="20"/>
    </location>
</feature>